<evidence type="ECO:0000256" key="5">
    <source>
        <dbReference type="ARBA" id="ARBA00023167"/>
    </source>
</evidence>
<sequence length="281" mass="31555">MLQKLPFYTPERLRLEKHSHAPSWQLLKDRRATAHNKRKGMRRIGIIVAMDKEFRQLEGLLEAPVTEEFNHKTFVSGQAFGNEIILMQCGIGKVNSAIGCVEMIDRHRPDLIISSGCAGGADTRLNVGDVVVARECVYHDAYCGDNCAYGQILGMPERFTAPRELVDKALEINDGAMSAKGQTAMPTIVSGLTVSGEWFVDSRDKMRAILEHFPEATAVDMESCSIAQTCHVYGVDFISFRIVSDVPLKDHKAQMYFDFWDKMAEGSFDVTREYLKRLGTR</sequence>
<organism evidence="7 8">
    <name type="scientific">Segatella baroniae F0067</name>
    <dbReference type="NCBI Taxonomy" id="1115809"/>
    <lineage>
        <taxon>Bacteria</taxon>
        <taxon>Pseudomonadati</taxon>
        <taxon>Bacteroidota</taxon>
        <taxon>Bacteroidia</taxon>
        <taxon>Bacteroidales</taxon>
        <taxon>Prevotellaceae</taxon>
        <taxon>Segatella</taxon>
    </lineage>
</organism>
<dbReference type="GO" id="GO:0009164">
    <property type="term" value="P:nucleoside catabolic process"/>
    <property type="evidence" value="ECO:0007669"/>
    <property type="project" value="InterPro"/>
</dbReference>
<dbReference type="InterPro" id="IPR010049">
    <property type="entry name" value="MTA_SAH_Nsdase"/>
</dbReference>
<keyword evidence="4 7" id="KW-0378">Hydrolase</keyword>
<keyword evidence="5" id="KW-0486">Methionine biosynthesis</keyword>
<dbReference type="NCBIfam" id="TIGR01704">
    <property type="entry name" value="MTA_SAH-Nsdase"/>
    <property type="match status" value="1"/>
</dbReference>
<evidence type="ECO:0000313" key="7">
    <source>
        <dbReference type="EMBL" id="ERK39848.1"/>
    </source>
</evidence>
<comment type="caution">
    <text evidence="7">The sequence shown here is derived from an EMBL/GenBank/DDBJ whole genome shotgun (WGS) entry which is preliminary data.</text>
</comment>
<dbReference type="Proteomes" id="UP000016648">
    <property type="component" value="Unassembled WGS sequence"/>
</dbReference>
<dbReference type="PANTHER" id="PTHR46832:SF1">
    <property type="entry name" value="5'-METHYLTHIOADENOSINE_S-ADENOSYLHOMOCYSTEINE NUCLEOSIDASE"/>
    <property type="match status" value="1"/>
</dbReference>
<name>U2QEU4_9BACT</name>
<dbReference type="UniPathway" id="UPA00904">
    <property type="reaction ID" value="UER00871"/>
</dbReference>
<dbReference type="GO" id="GO:0005829">
    <property type="term" value="C:cytosol"/>
    <property type="evidence" value="ECO:0007669"/>
    <property type="project" value="TreeGrafter"/>
</dbReference>
<dbReference type="InterPro" id="IPR035994">
    <property type="entry name" value="Nucleoside_phosphorylase_sf"/>
</dbReference>
<dbReference type="PATRIC" id="fig|1115809.3.peg.499"/>
<dbReference type="InterPro" id="IPR000845">
    <property type="entry name" value="Nucleoside_phosphorylase_d"/>
</dbReference>
<gene>
    <name evidence="7" type="primary">mtnN</name>
    <name evidence="7" type="ORF">HMPREF9135_0033</name>
</gene>
<dbReference type="PANTHER" id="PTHR46832">
    <property type="entry name" value="5'-METHYLTHIOADENOSINE/S-ADENOSYLHOMOCYSTEINE NUCLEOSIDASE"/>
    <property type="match status" value="1"/>
</dbReference>
<evidence type="ECO:0000256" key="2">
    <source>
        <dbReference type="ARBA" id="ARBA00011974"/>
    </source>
</evidence>
<dbReference type="GO" id="GO:0008782">
    <property type="term" value="F:adenosylhomocysteine nucleosidase activity"/>
    <property type="evidence" value="ECO:0007669"/>
    <property type="project" value="UniProtKB-EC"/>
</dbReference>
<dbReference type="SUPFAM" id="SSF53167">
    <property type="entry name" value="Purine and uridine phosphorylases"/>
    <property type="match status" value="1"/>
</dbReference>
<evidence type="ECO:0000313" key="8">
    <source>
        <dbReference type="Proteomes" id="UP000016648"/>
    </source>
</evidence>
<dbReference type="AlphaFoldDB" id="U2QEU4"/>
<accession>U2QEU4</accession>
<reference evidence="7 8" key="1">
    <citation type="submission" date="2013-08" db="EMBL/GenBank/DDBJ databases">
        <authorList>
            <person name="Durkin A.S."/>
            <person name="Haft D.R."/>
            <person name="McCorrison J."/>
            <person name="Torralba M."/>
            <person name="Gillis M."/>
            <person name="Haft D.H."/>
            <person name="Methe B."/>
            <person name="Sutton G."/>
            <person name="Nelson K.E."/>
        </authorList>
    </citation>
    <scope>NUCLEOTIDE SEQUENCE [LARGE SCALE GENOMIC DNA]</scope>
    <source>
        <strain evidence="7 8">F0067</strain>
    </source>
</reference>
<evidence type="ECO:0000256" key="4">
    <source>
        <dbReference type="ARBA" id="ARBA00022801"/>
    </source>
</evidence>
<comment type="pathway">
    <text evidence="1">Amino-acid biosynthesis; L-methionine biosynthesis via salvage pathway; S-methyl-5-thio-alpha-D-ribose 1-phosphate from S-methyl-5'-thioadenosine (hydrolase route): step 1/2.</text>
</comment>
<proteinExistence type="predicted"/>
<keyword evidence="7" id="KW-0326">Glycosidase</keyword>
<feature type="domain" description="Nucleoside phosphorylase" evidence="6">
    <location>
        <begin position="43"/>
        <end position="264"/>
    </location>
</feature>
<keyword evidence="8" id="KW-1185">Reference proteome</keyword>
<dbReference type="EC" id="3.2.2.9" evidence="2"/>
<protein>
    <recommendedName>
        <fullName evidence="2">adenosylhomocysteine nucleosidase</fullName>
        <ecNumber evidence="2">3.2.2.9</ecNumber>
    </recommendedName>
</protein>
<dbReference type="GO" id="GO:0019284">
    <property type="term" value="P:L-methionine salvage from S-adenosylmethionine"/>
    <property type="evidence" value="ECO:0007669"/>
    <property type="project" value="TreeGrafter"/>
</dbReference>
<dbReference type="GO" id="GO:0008930">
    <property type="term" value="F:methylthioadenosine nucleosidase activity"/>
    <property type="evidence" value="ECO:0007669"/>
    <property type="project" value="InterPro"/>
</dbReference>
<keyword evidence="3" id="KW-0028">Amino-acid biosynthesis</keyword>
<evidence type="ECO:0000259" key="6">
    <source>
        <dbReference type="Pfam" id="PF01048"/>
    </source>
</evidence>
<dbReference type="CDD" id="cd09008">
    <property type="entry name" value="MTAN"/>
    <property type="match status" value="1"/>
</dbReference>
<dbReference type="Gene3D" id="3.40.50.1580">
    <property type="entry name" value="Nucleoside phosphorylase domain"/>
    <property type="match status" value="1"/>
</dbReference>
<evidence type="ECO:0000256" key="1">
    <source>
        <dbReference type="ARBA" id="ARBA00004945"/>
    </source>
</evidence>
<evidence type="ECO:0000256" key="3">
    <source>
        <dbReference type="ARBA" id="ARBA00022605"/>
    </source>
</evidence>
<dbReference type="GO" id="GO:0019509">
    <property type="term" value="P:L-methionine salvage from methylthioadenosine"/>
    <property type="evidence" value="ECO:0007669"/>
    <property type="project" value="UniProtKB-UniPathway"/>
</dbReference>
<dbReference type="EMBL" id="AWEY01000008">
    <property type="protein sequence ID" value="ERK39848.1"/>
    <property type="molecule type" value="Genomic_DNA"/>
</dbReference>
<dbReference type="Pfam" id="PF01048">
    <property type="entry name" value="PNP_UDP_1"/>
    <property type="match status" value="1"/>
</dbReference>